<protein>
    <recommendedName>
        <fullName evidence="1">GH18 domain-containing protein</fullName>
    </recommendedName>
</protein>
<name>A0A8J8B3P5_9FIRM</name>
<dbReference type="GO" id="GO:0008061">
    <property type="term" value="F:chitin binding"/>
    <property type="evidence" value="ECO:0007669"/>
    <property type="project" value="InterPro"/>
</dbReference>
<dbReference type="RefSeq" id="WP_227020128.1">
    <property type="nucleotide sequence ID" value="NZ_JAGSND010000019.1"/>
</dbReference>
<evidence type="ECO:0000313" key="2">
    <source>
        <dbReference type="EMBL" id="MBR0599996.1"/>
    </source>
</evidence>
<accession>A0A8J8B3P5</accession>
<organism evidence="2 3">
    <name type="scientific">Sinanaerobacter chloroacetimidivorans</name>
    <dbReference type="NCBI Taxonomy" id="2818044"/>
    <lineage>
        <taxon>Bacteria</taxon>
        <taxon>Bacillati</taxon>
        <taxon>Bacillota</taxon>
        <taxon>Clostridia</taxon>
        <taxon>Peptostreptococcales</taxon>
        <taxon>Anaerovoracaceae</taxon>
        <taxon>Sinanaerobacter</taxon>
    </lineage>
</organism>
<evidence type="ECO:0000259" key="1">
    <source>
        <dbReference type="PROSITE" id="PS51910"/>
    </source>
</evidence>
<dbReference type="GO" id="GO:0005975">
    <property type="term" value="P:carbohydrate metabolic process"/>
    <property type="evidence" value="ECO:0007669"/>
    <property type="project" value="InterPro"/>
</dbReference>
<evidence type="ECO:0000313" key="3">
    <source>
        <dbReference type="Proteomes" id="UP000675664"/>
    </source>
</evidence>
<keyword evidence="3" id="KW-1185">Reference proteome</keyword>
<proteinExistence type="predicted"/>
<dbReference type="Gene3D" id="3.20.20.80">
    <property type="entry name" value="Glycosidases"/>
    <property type="match status" value="1"/>
</dbReference>
<dbReference type="Pfam" id="PF00704">
    <property type="entry name" value="Glyco_hydro_18"/>
    <property type="match status" value="1"/>
</dbReference>
<dbReference type="Proteomes" id="UP000675664">
    <property type="component" value="Unassembled WGS sequence"/>
</dbReference>
<dbReference type="PANTHER" id="PTHR46066">
    <property type="entry name" value="CHITINASE DOMAIN-CONTAINING PROTEIN 1 FAMILY MEMBER"/>
    <property type="match status" value="1"/>
</dbReference>
<dbReference type="SMART" id="SM00636">
    <property type="entry name" value="Glyco_18"/>
    <property type="match status" value="1"/>
</dbReference>
<feature type="domain" description="GH18" evidence="1">
    <location>
        <begin position="235"/>
        <end position="550"/>
    </location>
</feature>
<dbReference type="InterPro" id="IPR011583">
    <property type="entry name" value="Chitinase_II/V-like_cat"/>
</dbReference>
<reference evidence="2" key="1">
    <citation type="submission" date="2021-04" db="EMBL/GenBank/DDBJ databases">
        <title>Sinoanaerobacter chloroacetimidivorans sp. nov., an obligate anaerobic bacterium isolated from anaerobic sludge.</title>
        <authorList>
            <person name="Bao Y."/>
        </authorList>
    </citation>
    <scope>NUCLEOTIDE SEQUENCE</scope>
    <source>
        <strain evidence="2">BAD-6</strain>
    </source>
</reference>
<dbReference type="SUPFAM" id="SSF51445">
    <property type="entry name" value="(Trans)glycosidases"/>
    <property type="match status" value="1"/>
</dbReference>
<dbReference type="Gene3D" id="3.10.50.10">
    <property type="match status" value="1"/>
</dbReference>
<dbReference type="InterPro" id="IPR029070">
    <property type="entry name" value="Chitinase_insertion_sf"/>
</dbReference>
<comment type="caution">
    <text evidence="2">The sequence shown here is derived from an EMBL/GenBank/DDBJ whole genome shotgun (WGS) entry which is preliminary data.</text>
</comment>
<dbReference type="PROSITE" id="PS51910">
    <property type="entry name" value="GH18_2"/>
    <property type="match status" value="1"/>
</dbReference>
<gene>
    <name evidence="2" type="ORF">KCX82_19105</name>
</gene>
<dbReference type="InterPro" id="IPR001223">
    <property type="entry name" value="Glyco_hydro18_cat"/>
</dbReference>
<dbReference type="PANTHER" id="PTHR46066:SF2">
    <property type="entry name" value="CHITINASE DOMAIN-CONTAINING PROTEIN 1"/>
    <property type="match status" value="1"/>
</dbReference>
<dbReference type="EMBL" id="JAGSND010000019">
    <property type="protein sequence ID" value="MBR0599996.1"/>
    <property type="molecule type" value="Genomic_DNA"/>
</dbReference>
<dbReference type="InterPro" id="IPR017853">
    <property type="entry name" value="GH"/>
</dbReference>
<dbReference type="AlphaFoldDB" id="A0A8J8B3P5"/>
<reference evidence="2" key="2">
    <citation type="submission" date="2021-04" db="EMBL/GenBank/DDBJ databases">
        <authorList>
            <person name="Liu J."/>
        </authorList>
    </citation>
    <scope>NUCLEOTIDE SEQUENCE</scope>
    <source>
        <strain evidence="2">BAD-6</strain>
    </source>
</reference>
<sequence>MKKKMLLGFMVLCLLVTALLEGITMNWFSFGADADAYQLYVNNKSIGQTGYYINNTPYLPVSLIGTYAKNPGITVDQAGQKLVINLSAQNIMMADDTTTNFVKTYAGNVYIPLRKIQDALYFPLNTTEQFFKLSYSISGKTIRMRAYSGSDKIARVNQSNVKAVTSLVNGGGNSIDLANHETVYITGETDNYYKITTENDVNAYVLKDFVTISEIDLSKLDFYAPKKTKYKRGTEKLSVAWDYVATVTPSCPASKYKGLDVLSPTWFDLITNGDGSVENNGDKGYTDDAHARGYMVWATITNNMSTKGSTAFTTKTFNNSGLLNKSVAQYIFYSCLYDADGINIDYEDVSDSDAAGLVAFTALMRNYTERQGLVLSIDTLIPRPWTIEYDRSALAKYVDYLVVMTYDEHYAGSPAAGSIASLPWVEEAIQATLKEVPASKLLMGVPLYTRIWTVDSTGKIVSNPAANMPAVRSTIASKKLTPVWLDKEKQYYVEYPNGTDTSKIWIEDSRSISNRLNLVSKYNLAGAACWQFSQSEEKVWDVFYGMLKQKKSMSEYQLPY</sequence>